<dbReference type="Gene3D" id="3.40.630.70">
    <property type="entry name" value="Leucyl/phenylalanyl-tRNA-protein transferase, C-terminal domain"/>
    <property type="match status" value="1"/>
</dbReference>
<keyword evidence="2 4" id="KW-0808">Transferase</keyword>
<dbReference type="EC" id="2.3.2.6" evidence="4"/>
<comment type="caution">
    <text evidence="5">The sequence shown here is derived from an EMBL/GenBank/DDBJ whole genome shotgun (WGS) entry which is preliminary data.</text>
</comment>
<accession>A0ABQ5VAI4</accession>
<reference evidence="5" key="1">
    <citation type="journal article" date="2014" name="Int. J. Syst. Evol. Microbiol.">
        <title>Complete genome of a new Firmicutes species belonging to the dominant human colonic microbiota ('Ruminococcus bicirculans') reveals two chromosomes and a selective capacity to utilize plant glucans.</title>
        <authorList>
            <consortium name="NISC Comparative Sequencing Program"/>
            <person name="Wegmann U."/>
            <person name="Louis P."/>
            <person name="Goesmann A."/>
            <person name="Henrissat B."/>
            <person name="Duncan S.H."/>
            <person name="Flint H.J."/>
        </authorList>
    </citation>
    <scope>NUCLEOTIDE SEQUENCE</scope>
    <source>
        <strain evidence="5">NBRC 108219</strain>
    </source>
</reference>
<dbReference type="HAMAP" id="MF_00688">
    <property type="entry name" value="Leu_Phe_trans"/>
    <property type="match status" value="1"/>
</dbReference>
<dbReference type="GO" id="GO:0016740">
    <property type="term" value="F:transferase activity"/>
    <property type="evidence" value="ECO:0007669"/>
    <property type="project" value="UniProtKB-KW"/>
</dbReference>
<sequence length="194" mass="21920">MSGFGPNDLIECYRRGIFPMADSRDAASFYLMEPENRAVFPIETFQPSRSMLKFARTTNLTVTINQAFRQVIKACADLREDTWISYGIEWLYTLLHERSDAHSVEVWDGETLVGGLYGVSQNGAFFGESMFSTRTNASKLALIHLIDRLRTRGFTVLDAQFMTDHLASLGAVEITRAQYRERLTAALSLNVAFD</sequence>
<comment type="catalytic activity">
    <reaction evidence="4">
        <text>N-terminal L-lysyl-[protein] + L-leucyl-tRNA(Leu) = N-terminal L-leucyl-L-lysyl-[protein] + tRNA(Leu) + H(+)</text>
        <dbReference type="Rhea" id="RHEA:12340"/>
        <dbReference type="Rhea" id="RHEA-COMP:9613"/>
        <dbReference type="Rhea" id="RHEA-COMP:9622"/>
        <dbReference type="Rhea" id="RHEA-COMP:12670"/>
        <dbReference type="Rhea" id="RHEA-COMP:12671"/>
        <dbReference type="ChEBI" id="CHEBI:15378"/>
        <dbReference type="ChEBI" id="CHEBI:65249"/>
        <dbReference type="ChEBI" id="CHEBI:78442"/>
        <dbReference type="ChEBI" id="CHEBI:78494"/>
        <dbReference type="ChEBI" id="CHEBI:133043"/>
        <dbReference type="EC" id="2.3.2.6"/>
    </reaction>
</comment>
<evidence type="ECO:0000313" key="6">
    <source>
        <dbReference type="Proteomes" id="UP001161391"/>
    </source>
</evidence>
<dbReference type="PANTHER" id="PTHR30098">
    <property type="entry name" value="LEUCYL/PHENYLALANYL-TRNA--PROTEIN TRANSFERASE"/>
    <property type="match status" value="1"/>
</dbReference>
<dbReference type="EMBL" id="BSNK01000001">
    <property type="protein sequence ID" value="GLQ23347.1"/>
    <property type="molecule type" value="Genomic_DNA"/>
</dbReference>
<protein>
    <recommendedName>
        <fullName evidence="4">Leucyl/phenylalanyl-tRNA--protein transferase</fullName>
        <ecNumber evidence="4">2.3.2.6</ecNumber>
    </recommendedName>
    <alternativeName>
        <fullName evidence="4">L/F-transferase</fullName>
    </alternativeName>
    <alternativeName>
        <fullName evidence="4">Leucyltransferase</fullName>
    </alternativeName>
    <alternativeName>
        <fullName evidence="4">Phenyalanyltransferase</fullName>
    </alternativeName>
</protein>
<comment type="catalytic activity">
    <reaction evidence="4">
        <text>L-phenylalanyl-tRNA(Phe) + an N-terminal L-alpha-aminoacyl-[protein] = an N-terminal L-phenylalanyl-L-alpha-aminoacyl-[protein] + tRNA(Phe)</text>
        <dbReference type="Rhea" id="RHEA:43632"/>
        <dbReference type="Rhea" id="RHEA-COMP:9668"/>
        <dbReference type="Rhea" id="RHEA-COMP:9699"/>
        <dbReference type="Rhea" id="RHEA-COMP:10636"/>
        <dbReference type="Rhea" id="RHEA-COMP:10637"/>
        <dbReference type="ChEBI" id="CHEBI:78442"/>
        <dbReference type="ChEBI" id="CHEBI:78531"/>
        <dbReference type="ChEBI" id="CHEBI:78597"/>
        <dbReference type="ChEBI" id="CHEBI:83561"/>
        <dbReference type="EC" id="2.3.2.6"/>
    </reaction>
</comment>
<evidence type="ECO:0000256" key="4">
    <source>
        <dbReference type="HAMAP-Rule" id="MF_00688"/>
    </source>
</evidence>
<comment type="subcellular location">
    <subcellularLocation>
        <location evidence="4">Cytoplasm</location>
    </subcellularLocation>
</comment>
<keyword evidence="1 4" id="KW-0963">Cytoplasm</keyword>
<dbReference type="Proteomes" id="UP001161391">
    <property type="component" value="Unassembled WGS sequence"/>
</dbReference>
<evidence type="ECO:0000256" key="2">
    <source>
        <dbReference type="ARBA" id="ARBA00022679"/>
    </source>
</evidence>
<dbReference type="PANTHER" id="PTHR30098:SF2">
    <property type="entry name" value="LEUCYL_PHENYLALANYL-TRNA--PROTEIN TRANSFERASE"/>
    <property type="match status" value="1"/>
</dbReference>
<evidence type="ECO:0000256" key="3">
    <source>
        <dbReference type="ARBA" id="ARBA00023315"/>
    </source>
</evidence>
<keyword evidence="6" id="KW-1185">Reference proteome</keyword>
<comment type="function">
    <text evidence="4">Functions in the N-end rule pathway of protein degradation where it conjugates Leu, Phe and, less efficiently, Met from aminoacyl-tRNAs to the N-termini of proteins containing an N-terminal arginine or lysine.</text>
</comment>
<dbReference type="InterPro" id="IPR042203">
    <property type="entry name" value="Leu/Phe-tRNA_Trfase_C"/>
</dbReference>
<proteinExistence type="inferred from homology"/>
<dbReference type="SUPFAM" id="SSF55729">
    <property type="entry name" value="Acyl-CoA N-acyltransferases (Nat)"/>
    <property type="match status" value="1"/>
</dbReference>
<evidence type="ECO:0000256" key="1">
    <source>
        <dbReference type="ARBA" id="ARBA00022490"/>
    </source>
</evidence>
<dbReference type="NCBIfam" id="TIGR00667">
    <property type="entry name" value="aat"/>
    <property type="match status" value="1"/>
</dbReference>
<dbReference type="Pfam" id="PF03588">
    <property type="entry name" value="Leu_Phe_trans"/>
    <property type="match status" value="1"/>
</dbReference>
<organism evidence="5 6">
    <name type="scientific">Algimonas ampicilliniresistens</name>
    <dbReference type="NCBI Taxonomy" id="1298735"/>
    <lineage>
        <taxon>Bacteria</taxon>
        <taxon>Pseudomonadati</taxon>
        <taxon>Pseudomonadota</taxon>
        <taxon>Alphaproteobacteria</taxon>
        <taxon>Maricaulales</taxon>
        <taxon>Robiginitomaculaceae</taxon>
        <taxon>Algimonas</taxon>
    </lineage>
</organism>
<dbReference type="InterPro" id="IPR016181">
    <property type="entry name" value="Acyl_CoA_acyltransferase"/>
</dbReference>
<evidence type="ECO:0000313" key="5">
    <source>
        <dbReference type="EMBL" id="GLQ23347.1"/>
    </source>
</evidence>
<keyword evidence="3 4" id="KW-0012">Acyltransferase</keyword>
<reference evidence="5" key="2">
    <citation type="submission" date="2023-01" db="EMBL/GenBank/DDBJ databases">
        <title>Draft genome sequence of Algimonas ampicilliniresistens strain NBRC 108219.</title>
        <authorList>
            <person name="Sun Q."/>
            <person name="Mori K."/>
        </authorList>
    </citation>
    <scope>NUCLEOTIDE SEQUENCE</scope>
    <source>
        <strain evidence="5">NBRC 108219</strain>
    </source>
</reference>
<comment type="similarity">
    <text evidence="4">Belongs to the L/F-transferase family.</text>
</comment>
<dbReference type="InterPro" id="IPR004616">
    <property type="entry name" value="Leu/Phe-tRNA_Trfase"/>
</dbReference>
<name>A0ABQ5VAI4_9PROT</name>
<dbReference type="RefSeq" id="WP_284388679.1">
    <property type="nucleotide sequence ID" value="NZ_BSNK01000001.1"/>
</dbReference>
<gene>
    <name evidence="4 5" type="primary">aat</name>
    <name evidence="5" type="ORF">GCM10007853_12210</name>
</gene>
<comment type="catalytic activity">
    <reaction evidence="4">
        <text>N-terminal L-arginyl-[protein] + L-leucyl-tRNA(Leu) = N-terminal L-leucyl-L-arginyl-[protein] + tRNA(Leu) + H(+)</text>
        <dbReference type="Rhea" id="RHEA:50416"/>
        <dbReference type="Rhea" id="RHEA-COMP:9613"/>
        <dbReference type="Rhea" id="RHEA-COMP:9622"/>
        <dbReference type="Rhea" id="RHEA-COMP:12672"/>
        <dbReference type="Rhea" id="RHEA-COMP:12673"/>
        <dbReference type="ChEBI" id="CHEBI:15378"/>
        <dbReference type="ChEBI" id="CHEBI:64719"/>
        <dbReference type="ChEBI" id="CHEBI:78442"/>
        <dbReference type="ChEBI" id="CHEBI:78494"/>
        <dbReference type="ChEBI" id="CHEBI:133044"/>
        <dbReference type="EC" id="2.3.2.6"/>
    </reaction>
</comment>